<feature type="compositionally biased region" description="Basic and acidic residues" evidence="1">
    <location>
        <begin position="1"/>
        <end position="15"/>
    </location>
</feature>
<accession>A0A2T5I6W5</accession>
<evidence type="ECO:0000313" key="3">
    <source>
        <dbReference type="Proteomes" id="UP000244152"/>
    </source>
</evidence>
<dbReference type="Proteomes" id="UP000244152">
    <property type="component" value="Unassembled WGS sequence"/>
</dbReference>
<proteinExistence type="predicted"/>
<gene>
    <name evidence="2" type="ORF">C8R21_12512</name>
</gene>
<evidence type="ECO:0000256" key="1">
    <source>
        <dbReference type="SAM" id="MobiDB-lite"/>
    </source>
</evidence>
<reference evidence="2 3" key="1">
    <citation type="submission" date="2018-04" db="EMBL/GenBank/DDBJ databases">
        <title>Active sludge and wastewater microbial communities from Klosterneuburg, Austria.</title>
        <authorList>
            <person name="Wagner M."/>
        </authorList>
    </citation>
    <scope>NUCLEOTIDE SEQUENCE [LARGE SCALE GENOMIC DNA]</scope>
    <source>
        <strain evidence="2 3">Nl12</strain>
    </source>
</reference>
<name>A0A2T5I6W5_9PROT</name>
<dbReference type="AlphaFoldDB" id="A0A2T5I6W5"/>
<comment type="caution">
    <text evidence="2">The sequence shown here is derived from an EMBL/GenBank/DDBJ whole genome shotgun (WGS) entry which is preliminary data.</text>
</comment>
<organism evidence="2 3">
    <name type="scientific">Nitrosospira multiformis</name>
    <dbReference type="NCBI Taxonomy" id="1231"/>
    <lineage>
        <taxon>Bacteria</taxon>
        <taxon>Pseudomonadati</taxon>
        <taxon>Pseudomonadota</taxon>
        <taxon>Betaproteobacteria</taxon>
        <taxon>Nitrosomonadales</taxon>
        <taxon>Nitrosomonadaceae</taxon>
        <taxon>Nitrosospira</taxon>
    </lineage>
</organism>
<dbReference type="EMBL" id="QAOK01000025">
    <property type="protein sequence ID" value="PTQ79577.1"/>
    <property type="molecule type" value="Genomic_DNA"/>
</dbReference>
<feature type="region of interest" description="Disordered" evidence="1">
    <location>
        <begin position="1"/>
        <end position="26"/>
    </location>
</feature>
<evidence type="ECO:0000313" key="2">
    <source>
        <dbReference type="EMBL" id="PTQ79577.1"/>
    </source>
</evidence>
<protein>
    <submittedName>
        <fullName evidence="2">Uncharacterized protein</fullName>
    </submittedName>
</protein>
<sequence length="38" mass="4463">MEGEEKPDRNVDPENKNNPGDDISRLWNEELKESCRAF</sequence>